<dbReference type="NCBIfam" id="NF001030">
    <property type="entry name" value="PRK00110.1"/>
    <property type="match status" value="1"/>
</dbReference>
<evidence type="ECO:0000256" key="6">
    <source>
        <dbReference type="HAMAP-Rule" id="MF_00693"/>
    </source>
</evidence>
<dbReference type="HAMAP" id="MF_00693">
    <property type="entry name" value="Transcrip_reg_TACO1"/>
    <property type="match status" value="1"/>
</dbReference>
<dbReference type="InterPro" id="IPR048300">
    <property type="entry name" value="TACO1_YebC-like_2nd/3rd_dom"/>
</dbReference>
<proteinExistence type="inferred from homology"/>
<dbReference type="Pfam" id="PF20772">
    <property type="entry name" value="TACO1_YebC_N"/>
    <property type="match status" value="1"/>
</dbReference>
<evidence type="ECO:0000256" key="5">
    <source>
        <dbReference type="ARBA" id="ARBA00023163"/>
    </source>
</evidence>
<dbReference type="Pfam" id="PF01709">
    <property type="entry name" value="Transcrip_reg"/>
    <property type="match status" value="1"/>
</dbReference>
<keyword evidence="5 6" id="KW-0804">Transcription</keyword>
<keyword evidence="10" id="KW-1185">Reference proteome</keyword>
<accession>A0ABM9AZU1</accession>
<comment type="similarity">
    <text evidence="1 6">Belongs to the TACO1 family.</text>
</comment>
<dbReference type="SUPFAM" id="SSF75625">
    <property type="entry name" value="YebC-like"/>
    <property type="match status" value="1"/>
</dbReference>
<evidence type="ECO:0000259" key="7">
    <source>
        <dbReference type="Pfam" id="PF01709"/>
    </source>
</evidence>
<sequence length="241" mass="27053">MGRAFEYRKARKMKRWAGMAKAFTKVGREINIAIKEGGPDPDYNPRLRLAIANSKAVNMPKANVDAAIKRATDKDATNYDEVTFEGYGPHGIAILVEATSDNNNRTVANIRHVFSKYGGSMGVNGSVDYMFSRKGQFRVKQSDISDDLEELELELIDAGLDSIEQDEDEVVFYTAFEDFGTFQQELERRKIEVDNAELVRIPSHTKTVSDEEAEAVIKLIDMLEEDDDVANVFHTMDEGEG</sequence>
<dbReference type="RefSeq" id="WP_238750411.1">
    <property type="nucleotide sequence ID" value="NZ_CAKLPZ010000001.1"/>
</dbReference>
<evidence type="ECO:0000256" key="3">
    <source>
        <dbReference type="ARBA" id="ARBA00023015"/>
    </source>
</evidence>
<dbReference type="PANTHER" id="PTHR12532:SF6">
    <property type="entry name" value="TRANSCRIPTIONAL REGULATORY PROTEIN YEBC-RELATED"/>
    <property type="match status" value="1"/>
</dbReference>
<name>A0ABM9AZU1_9BACT</name>
<keyword evidence="3 6" id="KW-0805">Transcription regulation</keyword>
<dbReference type="Proteomes" id="UP000837803">
    <property type="component" value="Unassembled WGS sequence"/>
</dbReference>
<keyword evidence="4 6" id="KW-0238">DNA-binding</keyword>
<reference evidence="9" key="1">
    <citation type="submission" date="2021-12" db="EMBL/GenBank/DDBJ databases">
        <authorList>
            <person name="Rodrigo-Torres L."/>
            <person name="Arahal R. D."/>
            <person name="Lucena T."/>
        </authorList>
    </citation>
    <scope>NUCLEOTIDE SEQUENCE</scope>
    <source>
        <strain evidence="9">CECT 8419</strain>
    </source>
</reference>
<evidence type="ECO:0000256" key="2">
    <source>
        <dbReference type="ARBA" id="ARBA00022490"/>
    </source>
</evidence>
<organism evidence="9 10">
    <name type="scientific">Neolewinella maritima</name>
    <dbReference type="NCBI Taxonomy" id="1383882"/>
    <lineage>
        <taxon>Bacteria</taxon>
        <taxon>Pseudomonadati</taxon>
        <taxon>Bacteroidota</taxon>
        <taxon>Saprospiria</taxon>
        <taxon>Saprospirales</taxon>
        <taxon>Lewinellaceae</taxon>
        <taxon>Neolewinella</taxon>
    </lineage>
</organism>
<evidence type="ECO:0000256" key="1">
    <source>
        <dbReference type="ARBA" id="ARBA00008724"/>
    </source>
</evidence>
<dbReference type="Gene3D" id="1.10.10.200">
    <property type="match status" value="1"/>
</dbReference>
<feature type="domain" description="TACO1/YebC-like N-terminal" evidence="8">
    <location>
        <begin position="4"/>
        <end position="73"/>
    </location>
</feature>
<evidence type="ECO:0000259" key="8">
    <source>
        <dbReference type="Pfam" id="PF20772"/>
    </source>
</evidence>
<gene>
    <name evidence="9" type="ORF">LEM8419_01512</name>
</gene>
<comment type="caution">
    <text evidence="9">The sequence shown here is derived from an EMBL/GenBank/DDBJ whole genome shotgun (WGS) entry which is preliminary data.</text>
</comment>
<dbReference type="InterPro" id="IPR049083">
    <property type="entry name" value="TACO1_YebC_N"/>
</dbReference>
<dbReference type="NCBIfam" id="TIGR01033">
    <property type="entry name" value="YebC/PmpR family DNA-binding transcriptional regulator"/>
    <property type="match status" value="1"/>
</dbReference>
<dbReference type="InterPro" id="IPR002876">
    <property type="entry name" value="Transcrip_reg_TACO1-like"/>
</dbReference>
<comment type="subcellular location">
    <subcellularLocation>
        <location evidence="6">Cytoplasm</location>
    </subcellularLocation>
</comment>
<dbReference type="Gene3D" id="3.30.70.980">
    <property type="match status" value="2"/>
</dbReference>
<dbReference type="EMBL" id="CAKLPZ010000001">
    <property type="protein sequence ID" value="CAH1000359.1"/>
    <property type="molecule type" value="Genomic_DNA"/>
</dbReference>
<evidence type="ECO:0000313" key="9">
    <source>
        <dbReference type="EMBL" id="CAH1000359.1"/>
    </source>
</evidence>
<evidence type="ECO:0000313" key="10">
    <source>
        <dbReference type="Proteomes" id="UP000837803"/>
    </source>
</evidence>
<keyword evidence="2 6" id="KW-0963">Cytoplasm</keyword>
<protein>
    <recommendedName>
        <fullName evidence="6">Probable transcriptional regulatory protein LEM8419_01512</fullName>
    </recommendedName>
</protein>
<feature type="domain" description="TACO1/YebC-like second and third" evidence="7">
    <location>
        <begin position="79"/>
        <end position="235"/>
    </location>
</feature>
<evidence type="ECO:0000256" key="4">
    <source>
        <dbReference type="ARBA" id="ARBA00023125"/>
    </source>
</evidence>
<dbReference type="InterPro" id="IPR017856">
    <property type="entry name" value="Integrase-like_N"/>
</dbReference>
<dbReference type="NCBIfam" id="NF009044">
    <property type="entry name" value="PRK12378.1"/>
    <property type="match status" value="1"/>
</dbReference>
<dbReference type="InterPro" id="IPR029072">
    <property type="entry name" value="YebC-like"/>
</dbReference>
<dbReference type="InterPro" id="IPR026564">
    <property type="entry name" value="Transcrip_reg_TACO1-like_dom3"/>
</dbReference>
<dbReference type="PANTHER" id="PTHR12532">
    <property type="entry name" value="TRANSLATIONAL ACTIVATOR OF CYTOCHROME C OXIDASE 1"/>
    <property type="match status" value="1"/>
</dbReference>